<dbReference type="EMBL" id="JARYZI010000001">
    <property type="protein sequence ID" value="MDH8676783.1"/>
    <property type="molecule type" value="Genomic_DNA"/>
</dbReference>
<sequence>MAKYEKTVYGDFKTIVENLDDEIINSGVSMQLVDTSHFETGDTKVSVHIYDKFFMRNSSRASLSVTVVGSDDTIFVSAIGSGGGQGAFFNFSWGAEEDILTSVEDCIIKMLREGTIRL</sequence>
<dbReference type="Pfam" id="PF19524">
    <property type="entry name" value="DUF6054"/>
    <property type="match status" value="1"/>
</dbReference>
<name>A0ABT6N8Q1_9FIRM</name>
<gene>
    <name evidence="1" type="ORF">QE109_01425</name>
</gene>
<dbReference type="Proteomes" id="UP001158045">
    <property type="component" value="Unassembled WGS sequence"/>
</dbReference>
<reference evidence="1 2" key="1">
    <citation type="submission" date="2023-04" db="EMBL/GenBank/DDBJ databases">
        <title>Fusibacter bizertensis strain WBS, isolated from littoral bottom sediments of the Arctic seas - biochemical and genomic analysis.</title>
        <authorList>
            <person name="Brioukhanov A.L."/>
        </authorList>
    </citation>
    <scope>NUCLEOTIDE SEQUENCE [LARGE SCALE GENOMIC DNA]</scope>
    <source>
        <strain evidence="1 2">WBS</strain>
    </source>
</reference>
<keyword evidence="2" id="KW-1185">Reference proteome</keyword>
<organism evidence="1 2">
    <name type="scientific">Fusibacter bizertensis</name>
    <dbReference type="NCBI Taxonomy" id="1488331"/>
    <lineage>
        <taxon>Bacteria</taxon>
        <taxon>Bacillati</taxon>
        <taxon>Bacillota</taxon>
        <taxon>Clostridia</taxon>
        <taxon>Eubacteriales</taxon>
        <taxon>Eubacteriales Family XII. Incertae Sedis</taxon>
        <taxon>Fusibacter</taxon>
    </lineage>
</organism>
<dbReference type="RefSeq" id="WP_281092582.1">
    <property type="nucleotide sequence ID" value="NZ_JARYZI010000001.1"/>
</dbReference>
<evidence type="ECO:0000313" key="2">
    <source>
        <dbReference type="Proteomes" id="UP001158045"/>
    </source>
</evidence>
<dbReference type="InterPro" id="IPR046117">
    <property type="entry name" value="DUF6054"/>
</dbReference>
<accession>A0ABT6N8Q1</accession>
<protein>
    <submittedName>
        <fullName evidence="1">DUF6054 family protein</fullName>
    </submittedName>
</protein>
<evidence type="ECO:0000313" key="1">
    <source>
        <dbReference type="EMBL" id="MDH8676783.1"/>
    </source>
</evidence>
<proteinExistence type="predicted"/>
<comment type="caution">
    <text evidence="1">The sequence shown here is derived from an EMBL/GenBank/DDBJ whole genome shotgun (WGS) entry which is preliminary data.</text>
</comment>